<name>A0ABU3P2V2_9FIRM</name>
<evidence type="ECO:0000256" key="3">
    <source>
        <dbReference type="ARBA" id="ARBA00022722"/>
    </source>
</evidence>
<evidence type="ECO:0000256" key="6">
    <source>
        <dbReference type="ARBA" id="ARBA00022884"/>
    </source>
</evidence>
<dbReference type="InterPro" id="IPR014721">
    <property type="entry name" value="Ribsml_uS5_D2-typ_fold_subgr"/>
</dbReference>
<dbReference type="PROSITE" id="PS00648">
    <property type="entry name" value="RIBONUCLEASE_P"/>
    <property type="match status" value="1"/>
</dbReference>
<dbReference type="EMBL" id="JAUOZS010000001">
    <property type="protein sequence ID" value="MDT8903356.1"/>
    <property type="molecule type" value="Genomic_DNA"/>
</dbReference>
<proteinExistence type="inferred from homology"/>
<dbReference type="SUPFAM" id="SSF54211">
    <property type="entry name" value="Ribosomal protein S5 domain 2-like"/>
    <property type="match status" value="1"/>
</dbReference>
<dbReference type="EC" id="3.1.26.5" evidence="7 8"/>
<comment type="catalytic activity">
    <reaction evidence="7">
        <text>Endonucleolytic cleavage of RNA, removing 5'-extranucleotides from tRNA precursor.</text>
        <dbReference type="EC" id="3.1.26.5"/>
    </reaction>
</comment>
<dbReference type="PANTHER" id="PTHR33992:SF1">
    <property type="entry name" value="RIBONUCLEASE P PROTEIN COMPONENT"/>
    <property type="match status" value="1"/>
</dbReference>
<dbReference type="NCBIfam" id="TIGR00188">
    <property type="entry name" value="rnpA"/>
    <property type="match status" value="1"/>
</dbReference>
<evidence type="ECO:0000256" key="4">
    <source>
        <dbReference type="ARBA" id="ARBA00022759"/>
    </source>
</evidence>
<comment type="function">
    <text evidence="1 7">RNaseP catalyzes the removal of the 5'-leader sequence from pre-tRNA to produce the mature 5'-terminus. It can also cleave other RNA substrates such as 4.5S RNA. The protein component plays an auxiliary but essential role in vivo by binding to the 5'-leader sequence and broadening the substrate specificity of the ribozyme.</text>
</comment>
<evidence type="ECO:0000313" key="9">
    <source>
        <dbReference type="EMBL" id="MDT8903356.1"/>
    </source>
</evidence>
<evidence type="ECO:0000256" key="1">
    <source>
        <dbReference type="ARBA" id="ARBA00002663"/>
    </source>
</evidence>
<dbReference type="InterPro" id="IPR020568">
    <property type="entry name" value="Ribosomal_Su5_D2-typ_SF"/>
</dbReference>
<keyword evidence="2 7" id="KW-0819">tRNA processing</keyword>
<dbReference type="HAMAP" id="MF_00227">
    <property type="entry name" value="RNase_P"/>
    <property type="match status" value="1"/>
</dbReference>
<gene>
    <name evidence="7 9" type="primary">rnpA</name>
    <name evidence="9" type="ORF">Q4T40_19170</name>
</gene>
<reference evidence="9 10" key="1">
    <citation type="submission" date="2023-07" db="EMBL/GenBank/DDBJ databases">
        <title>The novel representative of Negativicutes class, Anaeroselena agilis gen. nov. sp. nov.</title>
        <authorList>
            <person name="Prokofeva M.I."/>
            <person name="Elcheninov A.G."/>
            <person name="Klyukina A."/>
            <person name="Kublanov I.V."/>
            <person name="Frolov E.N."/>
            <person name="Podosokorskaya O.A."/>
        </authorList>
    </citation>
    <scope>NUCLEOTIDE SEQUENCE [LARGE SCALE GENOMIC DNA]</scope>
    <source>
        <strain evidence="9 10">4137-cl</strain>
    </source>
</reference>
<evidence type="ECO:0000313" key="10">
    <source>
        <dbReference type="Proteomes" id="UP001254848"/>
    </source>
</evidence>
<keyword evidence="3 7" id="KW-0540">Nuclease</keyword>
<keyword evidence="4 7" id="KW-0255">Endonuclease</keyword>
<comment type="subunit">
    <text evidence="7">Consists of a catalytic RNA component (M1 or rnpB) and a protein subunit.</text>
</comment>
<keyword evidence="5 7" id="KW-0378">Hydrolase</keyword>
<dbReference type="Pfam" id="PF00825">
    <property type="entry name" value="Ribonuclease_P"/>
    <property type="match status" value="1"/>
</dbReference>
<dbReference type="InterPro" id="IPR020539">
    <property type="entry name" value="RNase_P_CS"/>
</dbReference>
<evidence type="ECO:0000256" key="2">
    <source>
        <dbReference type="ARBA" id="ARBA00022694"/>
    </source>
</evidence>
<keyword evidence="10" id="KW-1185">Reference proteome</keyword>
<dbReference type="PANTHER" id="PTHR33992">
    <property type="entry name" value="RIBONUCLEASE P PROTEIN COMPONENT"/>
    <property type="match status" value="1"/>
</dbReference>
<dbReference type="GO" id="GO:0004526">
    <property type="term" value="F:ribonuclease P activity"/>
    <property type="evidence" value="ECO:0007669"/>
    <property type="project" value="UniProtKB-EC"/>
</dbReference>
<keyword evidence="6 7" id="KW-0694">RNA-binding</keyword>
<accession>A0ABU3P2V2</accession>
<dbReference type="RefSeq" id="WP_413781813.1">
    <property type="nucleotide sequence ID" value="NZ_JAUOZS010000001.1"/>
</dbReference>
<evidence type="ECO:0000256" key="7">
    <source>
        <dbReference type="HAMAP-Rule" id="MF_00227"/>
    </source>
</evidence>
<comment type="caution">
    <text evidence="9">The sequence shown here is derived from an EMBL/GenBank/DDBJ whole genome shotgun (WGS) entry which is preliminary data.</text>
</comment>
<dbReference type="Proteomes" id="UP001254848">
    <property type="component" value="Unassembled WGS sequence"/>
</dbReference>
<comment type="similarity">
    <text evidence="7">Belongs to the RnpA family.</text>
</comment>
<evidence type="ECO:0000256" key="5">
    <source>
        <dbReference type="ARBA" id="ARBA00022801"/>
    </source>
</evidence>
<dbReference type="Gene3D" id="3.30.230.10">
    <property type="match status" value="1"/>
</dbReference>
<evidence type="ECO:0000256" key="8">
    <source>
        <dbReference type="NCBIfam" id="TIGR00188"/>
    </source>
</evidence>
<organism evidence="9 10">
    <name type="scientific">Anaeroselena agilis</name>
    <dbReference type="NCBI Taxonomy" id="3063788"/>
    <lineage>
        <taxon>Bacteria</taxon>
        <taxon>Bacillati</taxon>
        <taxon>Bacillota</taxon>
        <taxon>Negativicutes</taxon>
        <taxon>Acetonemataceae</taxon>
        <taxon>Anaeroselena</taxon>
    </lineage>
</organism>
<protein>
    <recommendedName>
        <fullName evidence="7 8">Ribonuclease P protein component</fullName>
        <shortName evidence="7">RNase P protein</shortName>
        <shortName evidence="7">RNaseP protein</shortName>
        <ecNumber evidence="7 8">3.1.26.5</ecNumber>
    </recommendedName>
    <alternativeName>
        <fullName evidence="7">Protein C5</fullName>
    </alternativeName>
</protein>
<dbReference type="InterPro" id="IPR000100">
    <property type="entry name" value="RNase_P"/>
</dbReference>
<sequence>MYKLPKSGRLRRNKSFQAVYRSGKSFANRQMVLYILPQRGSERRVGFAAGKRLGNAVVRNRVKRLLREAYRLKQHQIKHGFDLIIVGRQALVKETLPTVTAALLHLCERAKILV</sequence>